<name>L8J8R9_9GAMM</name>
<sequence>MIQDRIKEKLLQAFEPLHLEVVNESYMHNVPAGSESHFKVVIVSEQFEGQRLIGRHRAVNAVLADELAKDIHALAMHTYTESEWQNLFDGAPSTPSCRGGSKLG</sequence>
<dbReference type="RefSeq" id="WP_007466592.1">
    <property type="nucleotide sequence ID" value="NZ_AMZO01000020.1"/>
</dbReference>
<evidence type="ECO:0000313" key="6">
    <source>
        <dbReference type="EMBL" id="ELR65196.1"/>
    </source>
</evidence>
<dbReference type="OrthoDB" id="9801469at2"/>
<dbReference type="GO" id="GO:0051301">
    <property type="term" value="P:cell division"/>
    <property type="evidence" value="ECO:0007669"/>
    <property type="project" value="UniProtKB-KW"/>
</dbReference>
<dbReference type="SUPFAM" id="SSF82657">
    <property type="entry name" value="BolA-like"/>
    <property type="match status" value="1"/>
</dbReference>
<dbReference type="PIRSF" id="PIRSF003113">
    <property type="entry name" value="BolA"/>
    <property type="match status" value="1"/>
</dbReference>
<gene>
    <name evidence="6" type="ORF">C942_01768</name>
</gene>
<dbReference type="GO" id="GO:0006351">
    <property type="term" value="P:DNA-templated transcription"/>
    <property type="evidence" value="ECO:0007669"/>
    <property type="project" value="TreeGrafter"/>
</dbReference>
<evidence type="ECO:0000256" key="5">
    <source>
        <dbReference type="RuleBase" id="RU003860"/>
    </source>
</evidence>
<dbReference type="AlphaFoldDB" id="L8J8R9"/>
<dbReference type="Gene3D" id="3.30.300.90">
    <property type="entry name" value="BolA-like"/>
    <property type="match status" value="1"/>
</dbReference>
<organism evidence="6 7">
    <name type="scientific">Photobacterium marinum</name>
    <dbReference type="NCBI Taxonomy" id="1056511"/>
    <lineage>
        <taxon>Bacteria</taxon>
        <taxon>Pseudomonadati</taxon>
        <taxon>Pseudomonadota</taxon>
        <taxon>Gammaproteobacteria</taxon>
        <taxon>Vibrionales</taxon>
        <taxon>Vibrionaceae</taxon>
        <taxon>Photobacterium</taxon>
    </lineage>
</organism>
<keyword evidence="7" id="KW-1185">Reference proteome</keyword>
<evidence type="ECO:0000256" key="1">
    <source>
        <dbReference type="ARBA" id="ARBA00005578"/>
    </source>
</evidence>
<evidence type="ECO:0000256" key="4">
    <source>
        <dbReference type="ARBA" id="ARBA00074073"/>
    </source>
</evidence>
<dbReference type="GO" id="GO:0005829">
    <property type="term" value="C:cytosol"/>
    <property type="evidence" value="ECO:0007669"/>
    <property type="project" value="TreeGrafter"/>
</dbReference>
<proteinExistence type="inferred from homology"/>
<comment type="similarity">
    <text evidence="1 5">Belongs to the BolA/IbaG family.</text>
</comment>
<evidence type="ECO:0000256" key="3">
    <source>
        <dbReference type="ARBA" id="ARBA00059078"/>
    </source>
</evidence>
<dbReference type="EMBL" id="AMZO01000020">
    <property type="protein sequence ID" value="ELR65196.1"/>
    <property type="molecule type" value="Genomic_DNA"/>
</dbReference>
<dbReference type="GO" id="GO:1990229">
    <property type="term" value="C:iron-sulfur cluster assembly complex"/>
    <property type="evidence" value="ECO:0007669"/>
    <property type="project" value="UniProtKB-ARBA"/>
</dbReference>
<dbReference type="Proteomes" id="UP000011134">
    <property type="component" value="Unassembled WGS sequence"/>
</dbReference>
<dbReference type="PANTHER" id="PTHR46229:SF2">
    <property type="entry name" value="BOLA-LIKE PROTEIN 1"/>
    <property type="match status" value="1"/>
</dbReference>
<evidence type="ECO:0000256" key="2">
    <source>
        <dbReference type="ARBA" id="ARBA00023016"/>
    </source>
</evidence>
<keyword evidence="2" id="KW-0346">Stress response</keyword>
<evidence type="ECO:0000313" key="7">
    <source>
        <dbReference type="Proteomes" id="UP000011134"/>
    </source>
</evidence>
<keyword evidence="6" id="KW-0132">Cell division</keyword>
<dbReference type="PANTHER" id="PTHR46229">
    <property type="entry name" value="BOLA TRANSCRIPTION REGULATOR"/>
    <property type="match status" value="1"/>
</dbReference>
<dbReference type="FunFam" id="3.30.300.90:FF:000001">
    <property type="entry name" value="Transcriptional regulator BolA"/>
    <property type="match status" value="1"/>
</dbReference>
<accession>L8J8R9</accession>
<comment type="caution">
    <text evidence="6">The sequence shown here is derived from an EMBL/GenBank/DDBJ whole genome shotgun (WGS) entry which is preliminary data.</text>
</comment>
<dbReference type="InterPro" id="IPR036065">
    <property type="entry name" value="BolA-like_sf"/>
</dbReference>
<dbReference type="NCBIfam" id="NF008638">
    <property type="entry name" value="PRK11628.1"/>
    <property type="match status" value="1"/>
</dbReference>
<protein>
    <recommendedName>
        <fullName evidence="4">DNA-binding transcriptional regulator BolA</fullName>
    </recommendedName>
</protein>
<dbReference type="PATRIC" id="fig|1056511.3.peg.2844"/>
<dbReference type="InterPro" id="IPR002634">
    <property type="entry name" value="BolA"/>
</dbReference>
<keyword evidence="6" id="KW-0131">Cell cycle</keyword>
<dbReference type="Pfam" id="PF01722">
    <property type="entry name" value="BolA"/>
    <property type="match status" value="1"/>
</dbReference>
<comment type="function">
    <text evidence="3">Transcriptional regulator that plays an important role in general stress response.</text>
</comment>
<dbReference type="InterPro" id="IPR050961">
    <property type="entry name" value="BolA/IbaG_stress_morph_reg"/>
</dbReference>
<reference evidence="6 7" key="1">
    <citation type="submission" date="2012-12" db="EMBL/GenBank/DDBJ databases">
        <title>Genome Assembly of Photobacterium sp. AK15.</title>
        <authorList>
            <person name="Khatri I."/>
            <person name="Vaidya B."/>
            <person name="Srinivas T.N.R."/>
            <person name="Subramanian S."/>
            <person name="Pinnaka A."/>
        </authorList>
    </citation>
    <scope>NUCLEOTIDE SEQUENCE [LARGE SCALE GENOMIC DNA]</scope>
    <source>
        <strain evidence="6 7">AK15</strain>
    </source>
</reference>